<keyword evidence="3 5" id="KW-1133">Transmembrane helix</keyword>
<evidence type="ECO:0000256" key="2">
    <source>
        <dbReference type="ARBA" id="ARBA00022692"/>
    </source>
</evidence>
<evidence type="ECO:0000256" key="1">
    <source>
        <dbReference type="ARBA" id="ARBA00004141"/>
    </source>
</evidence>
<proteinExistence type="predicted"/>
<feature type="transmembrane region" description="Helical" evidence="5">
    <location>
        <begin position="144"/>
        <end position="170"/>
    </location>
</feature>
<evidence type="ECO:0000259" key="6">
    <source>
        <dbReference type="Pfam" id="PF13515"/>
    </source>
</evidence>
<feature type="transmembrane region" description="Helical" evidence="5">
    <location>
        <begin position="238"/>
        <end position="271"/>
    </location>
</feature>
<dbReference type="Pfam" id="PF13515">
    <property type="entry name" value="FUSC_2"/>
    <property type="match status" value="1"/>
</dbReference>
<keyword evidence="4 5" id="KW-0472">Membrane</keyword>
<feature type="transmembrane region" description="Helical" evidence="5">
    <location>
        <begin position="191"/>
        <end position="218"/>
    </location>
</feature>
<dbReference type="RefSeq" id="WP_275279524.1">
    <property type="nucleotide sequence ID" value="NZ_CP119108.1"/>
</dbReference>
<accession>A0ABY8C197</accession>
<evidence type="ECO:0000256" key="4">
    <source>
        <dbReference type="ARBA" id="ARBA00023136"/>
    </source>
</evidence>
<gene>
    <name evidence="7" type="ORF">PU630_06470</name>
</gene>
<dbReference type="EMBL" id="CP119108">
    <property type="protein sequence ID" value="WEG10193.1"/>
    <property type="molecule type" value="Genomic_DNA"/>
</dbReference>
<feature type="transmembrane region" description="Helical" evidence="5">
    <location>
        <begin position="314"/>
        <end position="333"/>
    </location>
</feature>
<feature type="transmembrane region" description="Helical" evidence="5">
    <location>
        <begin position="121"/>
        <end position="138"/>
    </location>
</feature>
<feature type="transmembrane region" description="Helical" evidence="5">
    <location>
        <begin position="283"/>
        <end position="302"/>
    </location>
</feature>
<organism evidence="7 8">
    <name type="scientific">Microbacterium horticulturae</name>
    <dbReference type="NCBI Taxonomy" id="3028316"/>
    <lineage>
        <taxon>Bacteria</taxon>
        <taxon>Bacillati</taxon>
        <taxon>Actinomycetota</taxon>
        <taxon>Actinomycetes</taxon>
        <taxon>Micrococcales</taxon>
        <taxon>Microbacteriaceae</taxon>
        <taxon>Microbacterium</taxon>
    </lineage>
</organism>
<keyword evidence="8" id="KW-1185">Reference proteome</keyword>
<keyword evidence="2 5" id="KW-0812">Transmembrane</keyword>
<feature type="transmembrane region" description="Helical" evidence="5">
    <location>
        <begin position="20"/>
        <end position="37"/>
    </location>
</feature>
<name>A0ABY8C197_9MICO</name>
<dbReference type="InterPro" id="IPR049453">
    <property type="entry name" value="Memb_transporter_dom"/>
</dbReference>
<dbReference type="Proteomes" id="UP001214553">
    <property type="component" value="Chromosome"/>
</dbReference>
<reference evidence="7 8" key="1">
    <citation type="submission" date="2023-03" db="EMBL/GenBank/DDBJ databases">
        <title>Genome sequence of Microbacterium sp. KACC 23027.</title>
        <authorList>
            <person name="Kim S."/>
            <person name="Heo J."/>
            <person name="Kwon S.-W."/>
        </authorList>
    </citation>
    <scope>NUCLEOTIDE SEQUENCE [LARGE SCALE GENOMIC DNA]</scope>
    <source>
        <strain evidence="7 8">KACC 23027</strain>
    </source>
</reference>
<feature type="transmembrane region" description="Helical" evidence="5">
    <location>
        <begin position="68"/>
        <end position="88"/>
    </location>
</feature>
<evidence type="ECO:0000256" key="3">
    <source>
        <dbReference type="ARBA" id="ARBA00022989"/>
    </source>
</evidence>
<feature type="domain" description="Integral membrane bound transporter" evidence="6">
    <location>
        <begin position="201"/>
        <end position="327"/>
    </location>
</feature>
<feature type="transmembrane region" description="Helical" evidence="5">
    <location>
        <begin position="94"/>
        <end position="114"/>
    </location>
</feature>
<evidence type="ECO:0000313" key="7">
    <source>
        <dbReference type="EMBL" id="WEG10193.1"/>
    </source>
</evidence>
<sequence length="345" mass="34950">MRAFGAQLFHFGPDGGAWRVAVRCVISIGVPMLVLLATGRLDLLGAAAFGAFAAVFGRELTPGARARLQALMGAGLAASVVIGLAAAHLPWQPWSSTIVVILVGIVASVLGNIVQWKPAGPLFFIFASGAFAGGPALGLAGAALIAVVTIATSALAVLVGAAAALLTGCGHADRPDRAVRGRWQDAAGDGMVVDVVVASTLAGAVALVLGLDHVYWAVLSAVVPASVSLRGPWVAKGAHRVIGTAAGVALAAPLLMLALPGWAVVVVALVLQLGTELFVPRNYGLAMLFITPLALLISSAAHPGDTASLLFDRFWATVVGIGIGMLVLTVRAARARSRAPRTVLG</sequence>
<evidence type="ECO:0000256" key="5">
    <source>
        <dbReference type="SAM" id="Phobius"/>
    </source>
</evidence>
<comment type="subcellular location">
    <subcellularLocation>
        <location evidence="1">Membrane</location>
        <topology evidence="1">Multi-pass membrane protein</topology>
    </subcellularLocation>
</comment>
<protein>
    <submittedName>
        <fullName evidence="7">FUSC family protein</fullName>
    </submittedName>
</protein>
<evidence type="ECO:0000313" key="8">
    <source>
        <dbReference type="Proteomes" id="UP001214553"/>
    </source>
</evidence>